<dbReference type="Gene3D" id="3.90.830.10">
    <property type="entry name" value="Syntaxin Binding Protein 1, Chain A, domain 2"/>
    <property type="match status" value="1"/>
</dbReference>
<feature type="compositionally biased region" description="Polar residues" evidence="2">
    <location>
        <begin position="648"/>
        <end position="668"/>
    </location>
</feature>
<dbReference type="SUPFAM" id="SSF56815">
    <property type="entry name" value="Sec1/munc18-like (SM) proteins"/>
    <property type="match status" value="1"/>
</dbReference>
<feature type="compositionally biased region" description="Polar residues" evidence="2">
    <location>
        <begin position="676"/>
        <end position="686"/>
    </location>
</feature>
<evidence type="ECO:0000256" key="2">
    <source>
        <dbReference type="SAM" id="MobiDB-lite"/>
    </source>
</evidence>
<dbReference type="InterPro" id="IPR036045">
    <property type="entry name" value="Sec1-like_sf"/>
</dbReference>
<dbReference type="PIRSF" id="PIRSF005715">
    <property type="entry name" value="VPS45_Sec1"/>
    <property type="match status" value="1"/>
</dbReference>
<dbReference type="InterPro" id="IPR001619">
    <property type="entry name" value="Sec1-like"/>
</dbReference>
<dbReference type="VEuPathDB" id="AmoebaDB:FDP41_010760"/>
<dbReference type="InterPro" id="IPR027482">
    <property type="entry name" value="Sec1-like_dom2"/>
</dbReference>
<gene>
    <name evidence="3" type="ORF">FDP41_010760</name>
</gene>
<proteinExistence type="inferred from homology"/>
<comment type="similarity">
    <text evidence="1">Belongs to the STXBP/unc-18/SEC1 family.</text>
</comment>
<comment type="caution">
    <text evidence="3">The sequence shown here is derived from an EMBL/GenBank/DDBJ whole genome shotgun (WGS) entry which is preliminary data.</text>
</comment>
<sequence>MLSPKKVSSISLMDCQKESILNMLNIEGTDTLSEMASKKKKKKSSSSSHMGEHVVTGHELGHQLTERKVQQWKVLIMDKYCFEIISPLFKVGDLRAMGVTLVLPIEEKRQPIPDAPAIYFVQPTQANIDLICDDCENELYASCHINFCHSNYKRDILEKMAMRLVQSESTNLLKKVLDQFVNFLCLEKDFFSLLGLENCMIHLHDPTKKEEEIKSTIDQIANGVASVVLSYSSGKSSGFIMPFIVCPSSQGQPARLIAEAVEKILRSLAQSSLHDSQSESSVSVEKKKSRPLLIINDRTIDLTVCLQHQWTYRSMVFDLFQMKSNQVKVPLKKTATSSSATEQTYEISLEDEFWMENSCKPFQDVAQNVAGNLERHKARFNEFNKKHGLNLSEDDVMKTDAGENTQMSKETIDEMFKLAEERKQVSMHHNIAYAILHEVNKRKIDEFVAIEEAIIRKQTKIEIPILHSLLSCQDEGSLEQEKGTIKDKLRLILVCYLYILQQERMNQAPQIITRQELEKYALALFKRRNAIENKLDEKSPSSLESTLPELSFLKQITMHTNMGRVTQQPHVTHQSSLANLTKKFSILGEKISSIASGLNEYYGEGSEYSSTLPLTRIVDAIVSNTPKKLYEHEEFVFIDPKLPPSQSVIKTLSKSSPESSRDLNNPSSPRGRGVDENTSFSPSASSQEGFSDVIAFVVGGGNYMEYQNLIQHFKAKSIKTGSTFNVTYGSTDILTGEQFLDDLRTLGEKTRR</sequence>
<dbReference type="EMBL" id="VFQX01000007">
    <property type="protein sequence ID" value="KAF0982781.1"/>
    <property type="molecule type" value="Genomic_DNA"/>
</dbReference>
<dbReference type="InterPro" id="IPR043154">
    <property type="entry name" value="Sec-1-like_dom1"/>
</dbReference>
<dbReference type="InterPro" id="IPR043127">
    <property type="entry name" value="Sec-1-like_dom3a"/>
</dbReference>
<feature type="region of interest" description="Disordered" evidence="2">
    <location>
        <begin position="648"/>
        <end position="686"/>
    </location>
</feature>
<dbReference type="Gene3D" id="3.40.50.1910">
    <property type="match status" value="1"/>
</dbReference>
<evidence type="ECO:0000256" key="1">
    <source>
        <dbReference type="ARBA" id="ARBA00009884"/>
    </source>
</evidence>
<name>A0A6A5C6P9_NAEFO</name>
<keyword evidence="4" id="KW-1185">Reference proteome</keyword>
<dbReference type="Proteomes" id="UP000444721">
    <property type="component" value="Unassembled WGS sequence"/>
</dbReference>
<evidence type="ECO:0000313" key="4">
    <source>
        <dbReference type="Proteomes" id="UP000444721"/>
    </source>
</evidence>
<dbReference type="Pfam" id="PF00995">
    <property type="entry name" value="Sec1"/>
    <property type="match status" value="1"/>
</dbReference>
<reference evidence="3 4" key="1">
    <citation type="journal article" date="2019" name="Sci. Rep.">
        <title>Nanopore sequencing improves the draft genome of the human pathogenic amoeba Naegleria fowleri.</title>
        <authorList>
            <person name="Liechti N."/>
            <person name="Schurch N."/>
            <person name="Bruggmann R."/>
            <person name="Wittwer M."/>
        </authorList>
    </citation>
    <scope>NUCLEOTIDE SEQUENCE [LARGE SCALE GENOMIC DNA]</scope>
    <source>
        <strain evidence="3 4">ATCC 30894</strain>
    </source>
</reference>
<dbReference type="VEuPathDB" id="AmoebaDB:NfTy_014510"/>
<dbReference type="PANTHER" id="PTHR11679">
    <property type="entry name" value="VESICLE PROTEIN SORTING-ASSOCIATED"/>
    <property type="match status" value="1"/>
</dbReference>
<dbReference type="Gene3D" id="1.25.40.60">
    <property type="match status" value="1"/>
</dbReference>
<dbReference type="RefSeq" id="XP_044567494.1">
    <property type="nucleotide sequence ID" value="XM_044701093.1"/>
</dbReference>
<evidence type="ECO:0000313" key="3">
    <source>
        <dbReference type="EMBL" id="KAF0982781.1"/>
    </source>
</evidence>
<dbReference type="GO" id="GO:0016192">
    <property type="term" value="P:vesicle-mediated transport"/>
    <property type="evidence" value="ECO:0007669"/>
    <property type="project" value="InterPro"/>
</dbReference>
<accession>A0A6A5C6P9</accession>
<dbReference type="VEuPathDB" id="AmoebaDB:NF0024060"/>
<dbReference type="Gene3D" id="3.40.50.2060">
    <property type="match status" value="1"/>
</dbReference>
<organism evidence="3 4">
    <name type="scientific">Naegleria fowleri</name>
    <name type="common">Brain eating amoeba</name>
    <dbReference type="NCBI Taxonomy" id="5763"/>
    <lineage>
        <taxon>Eukaryota</taxon>
        <taxon>Discoba</taxon>
        <taxon>Heterolobosea</taxon>
        <taxon>Tetramitia</taxon>
        <taxon>Eutetramitia</taxon>
        <taxon>Vahlkampfiidae</taxon>
        <taxon>Naegleria</taxon>
    </lineage>
</organism>
<dbReference type="OrthoDB" id="10251230at2759"/>
<dbReference type="OMA" id="VNDLRAW"/>
<evidence type="ECO:0008006" key="5">
    <source>
        <dbReference type="Google" id="ProtNLM"/>
    </source>
</evidence>
<protein>
    <recommendedName>
        <fullName evidence="5">Sec1 family domain-containing protein 1</fullName>
    </recommendedName>
</protein>
<dbReference type="AlphaFoldDB" id="A0A6A5C6P9"/>
<dbReference type="GeneID" id="68117975"/>